<dbReference type="InterPro" id="IPR001991">
    <property type="entry name" value="Na-dicarboxylate_symporter"/>
</dbReference>
<feature type="transmembrane region" description="Helical" evidence="7">
    <location>
        <begin position="346"/>
        <end position="363"/>
    </location>
</feature>
<dbReference type="EMBL" id="AEXM01000001">
    <property type="protein sequence ID" value="EGC82941.1"/>
    <property type="molecule type" value="Genomic_DNA"/>
</dbReference>
<dbReference type="RefSeq" id="WP_004833787.1">
    <property type="nucleotide sequence ID" value="NZ_AEXM01000001.1"/>
</dbReference>
<comment type="subcellular location">
    <subcellularLocation>
        <location evidence="1">Cell membrane</location>
        <topology evidence="1">Multi-pass membrane protein</topology>
    </subcellularLocation>
</comment>
<dbReference type="InterPro" id="IPR036458">
    <property type="entry name" value="Na:dicarbo_symporter_sf"/>
</dbReference>
<protein>
    <submittedName>
        <fullName evidence="8">Transporter, dicarboxylate/amino acid:cation Na+/H+ symporter family protein</fullName>
    </submittedName>
</protein>
<dbReference type="eggNOG" id="COG1301">
    <property type="taxonomic scope" value="Bacteria"/>
</dbReference>
<dbReference type="PANTHER" id="PTHR42865">
    <property type="entry name" value="PROTON/GLUTAMATE-ASPARTATE SYMPORTER"/>
    <property type="match status" value="1"/>
</dbReference>
<proteinExistence type="predicted"/>
<keyword evidence="9" id="KW-1185">Reference proteome</keyword>
<evidence type="ECO:0000256" key="6">
    <source>
        <dbReference type="ARBA" id="ARBA00023136"/>
    </source>
</evidence>
<feature type="transmembrane region" description="Helical" evidence="7">
    <location>
        <begin position="26"/>
        <end position="45"/>
    </location>
</feature>
<dbReference type="GO" id="GO:0015293">
    <property type="term" value="F:symporter activity"/>
    <property type="evidence" value="ECO:0007669"/>
    <property type="project" value="UniProtKB-KW"/>
</dbReference>
<keyword evidence="6 7" id="KW-0472">Membrane</keyword>
<dbReference type="AlphaFoldDB" id="F0GTD4"/>
<feature type="transmembrane region" description="Helical" evidence="7">
    <location>
        <begin position="95"/>
        <end position="118"/>
    </location>
</feature>
<dbReference type="PRINTS" id="PR00173">
    <property type="entry name" value="EDTRNSPORT"/>
</dbReference>
<evidence type="ECO:0000313" key="8">
    <source>
        <dbReference type="EMBL" id="EGC82941.1"/>
    </source>
</evidence>
<evidence type="ECO:0000256" key="5">
    <source>
        <dbReference type="ARBA" id="ARBA00022989"/>
    </source>
</evidence>
<gene>
    <name evidence="8" type="ORF">HMPREF9290_1694</name>
</gene>
<evidence type="ECO:0000313" key="9">
    <source>
        <dbReference type="Proteomes" id="UP000005286"/>
    </source>
</evidence>
<accession>F0GTD4</accession>
<feature type="transmembrane region" description="Helical" evidence="7">
    <location>
        <begin position="158"/>
        <end position="177"/>
    </location>
</feature>
<dbReference type="SUPFAM" id="SSF118215">
    <property type="entry name" value="Proton glutamate symport protein"/>
    <property type="match status" value="1"/>
</dbReference>
<feature type="transmembrane region" description="Helical" evidence="7">
    <location>
        <begin position="198"/>
        <end position="221"/>
    </location>
</feature>
<keyword evidence="2" id="KW-0813">Transport</keyword>
<evidence type="ECO:0000256" key="4">
    <source>
        <dbReference type="ARBA" id="ARBA00022692"/>
    </source>
</evidence>
<dbReference type="Gene3D" id="1.10.3860.10">
    <property type="entry name" value="Sodium:dicarboxylate symporter"/>
    <property type="match status" value="1"/>
</dbReference>
<reference evidence="8 9" key="1">
    <citation type="submission" date="2011-01" db="EMBL/GenBank/DDBJ databases">
        <authorList>
            <person name="Durkin A.S."/>
            <person name="Madupu R."/>
            <person name="Torralba M."/>
            <person name="Gillis M."/>
            <person name="Methe B."/>
            <person name="Sutton G."/>
            <person name="Nelson K.E."/>
        </authorList>
    </citation>
    <scope>NUCLEOTIDE SEQUENCE [LARGE SCALE GENOMIC DNA]</scope>
    <source>
        <strain evidence="8 9">ACS-065-V-Col13</strain>
    </source>
</reference>
<comment type="caution">
    <text evidence="8">The sequence shown here is derived from an EMBL/GenBank/DDBJ whole genome shotgun (WGS) entry which is preliminary data.</text>
</comment>
<sequence>MKFVSLLITIALYYVLKKMADKKVSFGRRVIFAAIIGLVLGYFFAGSTEYVAVFGSIYIRLLQTMVIPLLFATIIRTMLNTGSLGKLKSIGLKTVGILSLHNVLGSTIGLILAVSFGIGKGANIPLPKASEVKEVPTVAETITNFFPSNIVANAADGMVVPVIIFSIFVGVAALKLIDNGEEGKVVAFKDFIDSFAEIIYKLTSMITSFTPFAVLSLMANAVSEIDVEAVKPLLLILVLNYVASAFHSFITTGALVSIFAKVNPVKYFKNAWPVQVVGFTTQSSMGSLPVNIDNLENTQGVSEEISSFVAPAGATMGMPGCAGFWPVMNAVLTINIMGLDFAGFDYVKLVLIALLVSLGTVGVPGTATIATTAVFAAMGLPLEMVVLLAPISSLADMGRTSTNVVAANSSAVIVAASEGKLNREVFNS</sequence>
<dbReference type="STRING" id="879305.HMPREF9290_1694"/>
<evidence type="ECO:0000256" key="1">
    <source>
        <dbReference type="ARBA" id="ARBA00004651"/>
    </source>
</evidence>
<dbReference type="GO" id="GO:0005886">
    <property type="term" value="C:plasma membrane"/>
    <property type="evidence" value="ECO:0007669"/>
    <property type="project" value="UniProtKB-SubCell"/>
</dbReference>
<dbReference type="PANTHER" id="PTHR42865:SF7">
    <property type="entry name" value="PROTON_GLUTAMATE-ASPARTATE SYMPORTER"/>
    <property type="match status" value="1"/>
</dbReference>
<evidence type="ECO:0000256" key="3">
    <source>
        <dbReference type="ARBA" id="ARBA00022475"/>
    </source>
</evidence>
<dbReference type="Proteomes" id="UP000005286">
    <property type="component" value="Unassembled WGS sequence"/>
</dbReference>
<name>F0GTD4_9FIRM</name>
<feature type="transmembrane region" description="Helical" evidence="7">
    <location>
        <begin position="57"/>
        <end position="75"/>
    </location>
</feature>
<feature type="transmembrane region" description="Helical" evidence="7">
    <location>
        <begin position="233"/>
        <end position="260"/>
    </location>
</feature>
<dbReference type="Pfam" id="PF00375">
    <property type="entry name" value="SDF"/>
    <property type="match status" value="1"/>
</dbReference>
<keyword evidence="4 7" id="KW-0812">Transmembrane</keyword>
<dbReference type="PATRIC" id="fig|879305.3.peg.66"/>
<keyword evidence="5 7" id="KW-1133">Transmembrane helix</keyword>
<keyword evidence="3" id="KW-1003">Cell membrane</keyword>
<evidence type="ECO:0000256" key="2">
    <source>
        <dbReference type="ARBA" id="ARBA00022448"/>
    </source>
</evidence>
<organism evidence="8 9">
    <name type="scientific">Anaerococcus prevotii ACS-065-V-Col13</name>
    <dbReference type="NCBI Taxonomy" id="879305"/>
    <lineage>
        <taxon>Bacteria</taxon>
        <taxon>Bacillati</taxon>
        <taxon>Bacillota</taxon>
        <taxon>Tissierellia</taxon>
        <taxon>Tissierellales</taxon>
        <taxon>Peptoniphilaceae</taxon>
        <taxon>Anaerococcus</taxon>
    </lineage>
</organism>
<evidence type="ECO:0000256" key="7">
    <source>
        <dbReference type="SAM" id="Phobius"/>
    </source>
</evidence>
<feature type="transmembrane region" description="Helical" evidence="7">
    <location>
        <begin position="369"/>
        <end position="389"/>
    </location>
</feature>